<gene>
    <name evidence="1" type="ORF">PECUL_23A022629</name>
</gene>
<dbReference type="AlphaFoldDB" id="A0AAD1S9Y3"/>
<proteinExistence type="predicted"/>
<dbReference type="EMBL" id="OW240916">
    <property type="protein sequence ID" value="CAH2294119.1"/>
    <property type="molecule type" value="Genomic_DNA"/>
</dbReference>
<evidence type="ECO:0000313" key="1">
    <source>
        <dbReference type="EMBL" id="CAH2294119.1"/>
    </source>
</evidence>
<dbReference type="Proteomes" id="UP001295444">
    <property type="component" value="Chromosome 05"/>
</dbReference>
<protein>
    <submittedName>
        <fullName evidence="1">Uncharacterized protein</fullName>
    </submittedName>
</protein>
<organism evidence="1 2">
    <name type="scientific">Pelobates cultripes</name>
    <name type="common">Western spadefoot toad</name>
    <dbReference type="NCBI Taxonomy" id="61616"/>
    <lineage>
        <taxon>Eukaryota</taxon>
        <taxon>Metazoa</taxon>
        <taxon>Chordata</taxon>
        <taxon>Craniata</taxon>
        <taxon>Vertebrata</taxon>
        <taxon>Euteleostomi</taxon>
        <taxon>Amphibia</taxon>
        <taxon>Batrachia</taxon>
        <taxon>Anura</taxon>
        <taxon>Pelobatoidea</taxon>
        <taxon>Pelobatidae</taxon>
        <taxon>Pelobates</taxon>
    </lineage>
</organism>
<name>A0AAD1S9Y3_PELCU</name>
<evidence type="ECO:0000313" key="2">
    <source>
        <dbReference type="Proteomes" id="UP001295444"/>
    </source>
</evidence>
<sequence length="132" mass="15192">MQLEVCCKCGKKEDIVLPIVPKSQLTEDGSTAHNEEDKCEDEWHLNIDEMEVEVQHFAKVFSPTPSQSSDTQMPLEGELRAIVRNLLTKVDFEALSDRLGRVVREEIAQLHSNMGTWKPECRWRNPDRSVRT</sequence>
<reference evidence="1" key="1">
    <citation type="submission" date="2022-03" db="EMBL/GenBank/DDBJ databases">
        <authorList>
            <person name="Alioto T."/>
            <person name="Alioto T."/>
            <person name="Gomez Garrido J."/>
        </authorList>
    </citation>
    <scope>NUCLEOTIDE SEQUENCE</scope>
</reference>
<accession>A0AAD1S9Y3</accession>
<keyword evidence="2" id="KW-1185">Reference proteome</keyword>